<accession>A0A914PPP8</accession>
<dbReference type="PRINTS" id="PR00463">
    <property type="entry name" value="EP450I"/>
</dbReference>
<evidence type="ECO:0000256" key="8">
    <source>
        <dbReference type="RuleBase" id="RU000461"/>
    </source>
</evidence>
<evidence type="ECO:0000256" key="2">
    <source>
        <dbReference type="ARBA" id="ARBA00010617"/>
    </source>
</evidence>
<evidence type="ECO:0000313" key="10">
    <source>
        <dbReference type="Proteomes" id="UP000887578"/>
    </source>
</evidence>
<dbReference type="WBParaSite" id="PDA_v2.g18036.t1">
    <property type="protein sequence ID" value="PDA_v2.g18036.t1"/>
    <property type="gene ID" value="PDA_v2.g18036"/>
</dbReference>
<dbReference type="GO" id="GO:0006805">
    <property type="term" value="P:xenobiotic metabolic process"/>
    <property type="evidence" value="ECO:0007669"/>
    <property type="project" value="TreeGrafter"/>
</dbReference>
<dbReference type="PROSITE" id="PS00086">
    <property type="entry name" value="CYTOCHROME_P450"/>
    <property type="match status" value="1"/>
</dbReference>
<dbReference type="PRINTS" id="PR00385">
    <property type="entry name" value="P450"/>
</dbReference>
<keyword evidence="7 8" id="KW-0349">Heme</keyword>
<evidence type="ECO:0000256" key="5">
    <source>
        <dbReference type="ARBA" id="ARBA00023004"/>
    </source>
</evidence>
<keyword evidence="6 8" id="KW-0503">Monooxygenase</keyword>
<comment type="similarity">
    <text evidence="2 8">Belongs to the cytochrome P450 family.</text>
</comment>
<name>A0A914PPP8_9BILA</name>
<dbReference type="GO" id="GO:0005737">
    <property type="term" value="C:cytoplasm"/>
    <property type="evidence" value="ECO:0007669"/>
    <property type="project" value="TreeGrafter"/>
</dbReference>
<organism evidence="10 11">
    <name type="scientific">Panagrolaimus davidi</name>
    <dbReference type="NCBI Taxonomy" id="227884"/>
    <lineage>
        <taxon>Eukaryota</taxon>
        <taxon>Metazoa</taxon>
        <taxon>Ecdysozoa</taxon>
        <taxon>Nematoda</taxon>
        <taxon>Chromadorea</taxon>
        <taxon>Rhabditida</taxon>
        <taxon>Tylenchina</taxon>
        <taxon>Panagrolaimomorpha</taxon>
        <taxon>Panagrolaimoidea</taxon>
        <taxon>Panagrolaimidae</taxon>
        <taxon>Panagrolaimus</taxon>
    </lineage>
</organism>
<keyword evidence="9" id="KW-1133">Transmembrane helix</keyword>
<dbReference type="InterPro" id="IPR001128">
    <property type="entry name" value="Cyt_P450"/>
</dbReference>
<keyword evidence="4 8" id="KW-0560">Oxidoreductase</keyword>
<dbReference type="FunFam" id="1.10.630.10:FF:000036">
    <property type="entry name" value="CYtochrome P450 family"/>
    <property type="match status" value="1"/>
</dbReference>
<dbReference type="Proteomes" id="UP000887578">
    <property type="component" value="Unplaced"/>
</dbReference>
<dbReference type="GO" id="GO:0020037">
    <property type="term" value="F:heme binding"/>
    <property type="evidence" value="ECO:0007669"/>
    <property type="project" value="InterPro"/>
</dbReference>
<dbReference type="PANTHER" id="PTHR24300">
    <property type="entry name" value="CYTOCHROME P450 508A4-RELATED"/>
    <property type="match status" value="1"/>
</dbReference>
<sequence length="501" mass="57575">MIFYLLFFAFFGWYFYGLYLKKKNYPPGPLPLPIIGSIYVLIIQGIGGFSNYLLTTFGEINTLWFGPKPAVFFNNFNDIQETFVKNAEIFAGRPKSQELDRIIRGGFSGLLVTDGQQWREHRRFAIHVMRNLGLGKNLMQEKVLSEVTWVIEELGKKVKDGNEEISIQNYIDISVGSVINSIIFGYSLQEKSLAEFDKIKGFIQQFLKMIGNPVYGLLSQDSTGTLKKLPYLRNLFNEATELGHELQTFFNGQIEERRQKINFEEDSEATDYVEAYLRQQYKNEKSGKNEENLFTNDQLLGCVFDMWLAGQETTSNTLAWMILYLMTNPEIQSKLQKELDKQIGSDRLITLDDKMDLNYLNAVIAETQRYCNLIPNNIPHRLTEDFEFHGFHLEANTMVIPQIGAVLTNEKIFPEATKFKPERFIDENGKFQTKPELIPFGVGKRACLGEGLARLELYLFAANLFNHFEITIIPSNPPNMTPIIGGTKMPEPFLAQIKKRF</sequence>
<dbReference type="CDD" id="cd20617">
    <property type="entry name" value="CYP1_2-like"/>
    <property type="match status" value="1"/>
</dbReference>
<evidence type="ECO:0000256" key="1">
    <source>
        <dbReference type="ARBA" id="ARBA00001971"/>
    </source>
</evidence>
<evidence type="ECO:0000313" key="11">
    <source>
        <dbReference type="WBParaSite" id="PDA_v2.g18036.t1"/>
    </source>
</evidence>
<dbReference type="GO" id="GO:0005506">
    <property type="term" value="F:iron ion binding"/>
    <property type="evidence" value="ECO:0007669"/>
    <property type="project" value="InterPro"/>
</dbReference>
<evidence type="ECO:0000256" key="4">
    <source>
        <dbReference type="ARBA" id="ARBA00023002"/>
    </source>
</evidence>
<dbReference type="PANTHER" id="PTHR24300:SF375">
    <property type="entry name" value="CYTOCHROME P450 FAMILY"/>
    <property type="match status" value="1"/>
</dbReference>
<dbReference type="AlphaFoldDB" id="A0A914PPP8"/>
<evidence type="ECO:0000256" key="7">
    <source>
        <dbReference type="PIRSR" id="PIRSR602401-1"/>
    </source>
</evidence>
<dbReference type="Pfam" id="PF00067">
    <property type="entry name" value="p450"/>
    <property type="match status" value="1"/>
</dbReference>
<dbReference type="GO" id="GO:0006082">
    <property type="term" value="P:organic acid metabolic process"/>
    <property type="evidence" value="ECO:0007669"/>
    <property type="project" value="TreeGrafter"/>
</dbReference>
<evidence type="ECO:0000256" key="9">
    <source>
        <dbReference type="SAM" id="Phobius"/>
    </source>
</evidence>
<dbReference type="InterPro" id="IPR050182">
    <property type="entry name" value="Cytochrome_P450_fam2"/>
</dbReference>
<dbReference type="InterPro" id="IPR017972">
    <property type="entry name" value="Cyt_P450_CS"/>
</dbReference>
<keyword evidence="9" id="KW-0812">Transmembrane</keyword>
<keyword evidence="5 7" id="KW-0408">Iron</keyword>
<keyword evidence="3 7" id="KW-0479">Metal-binding</keyword>
<protein>
    <submittedName>
        <fullName evidence="11">Cytochrome P450</fullName>
    </submittedName>
</protein>
<dbReference type="SUPFAM" id="SSF48264">
    <property type="entry name" value="Cytochrome P450"/>
    <property type="match status" value="1"/>
</dbReference>
<keyword evidence="9" id="KW-0472">Membrane</keyword>
<feature type="transmembrane region" description="Helical" evidence="9">
    <location>
        <begin position="33"/>
        <end position="54"/>
    </location>
</feature>
<dbReference type="InterPro" id="IPR036396">
    <property type="entry name" value="Cyt_P450_sf"/>
</dbReference>
<evidence type="ECO:0000256" key="3">
    <source>
        <dbReference type="ARBA" id="ARBA00022723"/>
    </source>
</evidence>
<evidence type="ECO:0000256" key="6">
    <source>
        <dbReference type="ARBA" id="ARBA00023033"/>
    </source>
</evidence>
<dbReference type="Gene3D" id="1.10.630.10">
    <property type="entry name" value="Cytochrome P450"/>
    <property type="match status" value="1"/>
</dbReference>
<dbReference type="GO" id="GO:0016712">
    <property type="term" value="F:oxidoreductase activity, acting on paired donors, with incorporation or reduction of molecular oxygen, reduced flavin or flavoprotein as one donor, and incorporation of one atom of oxygen"/>
    <property type="evidence" value="ECO:0007669"/>
    <property type="project" value="TreeGrafter"/>
</dbReference>
<proteinExistence type="inferred from homology"/>
<keyword evidence="10" id="KW-1185">Reference proteome</keyword>
<comment type="cofactor">
    <cofactor evidence="1 7">
        <name>heme</name>
        <dbReference type="ChEBI" id="CHEBI:30413"/>
    </cofactor>
</comment>
<reference evidence="11" key="1">
    <citation type="submission" date="2022-11" db="UniProtKB">
        <authorList>
            <consortium name="WormBaseParasite"/>
        </authorList>
    </citation>
    <scope>IDENTIFICATION</scope>
</reference>
<dbReference type="InterPro" id="IPR002401">
    <property type="entry name" value="Cyt_P450_E_grp-I"/>
</dbReference>
<feature type="binding site" description="axial binding residue" evidence="7">
    <location>
        <position position="447"/>
    </location>
    <ligand>
        <name>heme</name>
        <dbReference type="ChEBI" id="CHEBI:30413"/>
    </ligand>
    <ligandPart>
        <name>Fe</name>
        <dbReference type="ChEBI" id="CHEBI:18248"/>
    </ligandPart>
</feature>